<evidence type="ECO:0000313" key="9">
    <source>
        <dbReference type="Proteomes" id="UP001187531"/>
    </source>
</evidence>
<accession>A0AA88I1J3</accession>
<dbReference type="InterPro" id="IPR050687">
    <property type="entry name" value="Dynein_IC"/>
</dbReference>
<comment type="caution">
    <text evidence="8">The sequence shown here is derived from an EMBL/GenBank/DDBJ whole genome shotgun (WGS) entry which is preliminary data.</text>
</comment>
<evidence type="ECO:0000256" key="7">
    <source>
        <dbReference type="SAM" id="MobiDB-lite"/>
    </source>
</evidence>
<keyword evidence="3" id="KW-0963">Cytoplasm</keyword>
<feature type="region of interest" description="Disordered" evidence="7">
    <location>
        <begin position="20"/>
        <end position="48"/>
    </location>
</feature>
<dbReference type="Pfam" id="PF00400">
    <property type="entry name" value="WD40"/>
    <property type="match status" value="1"/>
</dbReference>
<dbReference type="FunFam" id="2.130.10.10:FF:000781">
    <property type="entry name" value="Cytoplasmic dynein intermediate chain"/>
    <property type="match status" value="1"/>
</dbReference>
<evidence type="ECO:0000256" key="1">
    <source>
        <dbReference type="ARBA" id="ARBA00004245"/>
    </source>
</evidence>
<proteinExistence type="inferred from homology"/>
<dbReference type="InterPro" id="IPR001680">
    <property type="entry name" value="WD40_rpt"/>
</dbReference>
<evidence type="ECO:0000256" key="4">
    <source>
        <dbReference type="ARBA" id="ARBA00022574"/>
    </source>
</evidence>
<dbReference type="SMART" id="SM00320">
    <property type="entry name" value="WD40"/>
    <property type="match status" value="6"/>
</dbReference>
<dbReference type="InterPro" id="IPR036322">
    <property type="entry name" value="WD40_repeat_dom_sf"/>
</dbReference>
<reference evidence="8" key="1">
    <citation type="submission" date="2023-07" db="EMBL/GenBank/DDBJ databases">
        <title>Chromosome-level genome assembly of Artemia franciscana.</title>
        <authorList>
            <person name="Jo E."/>
        </authorList>
    </citation>
    <scope>NUCLEOTIDE SEQUENCE</scope>
    <source>
        <tissue evidence="8">Whole body</tissue>
    </source>
</reference>
<evidence type="ECO:0000256" key="5">
    <source>
        <dbReference type="ARBA" id="ARBA00022737"/>
    </source>
</evidence>
<dbReference type="GO" id="GO:0045504">
    <property type="term" value="F:dynein heavy chain binding"/>
    <property type="evidence" value="ECO:0007669"/>
    <property type="project" value="TreeGrafter"/>
</dbReference>
<dbReference type="EMBL" id="JAVRJZ010000006">
    <property type="protein sequence ID" value="KAK2721253.1"/>
    <property type="molecule type" value="Genomic_DNA"/>
</dbReference>
<evidence type="ECO:0000256" key="6">
    <source>
        <dbReference type="ARBA" id="ARBA00023212"/>
    </source>
</evidence>
<dbReference type="PANTHER" id="PTHR12442:SF22">
    <property type="entry name" value="CYTOPLASMIC DYNEIN 1 INTERMEDIATE CHAIN-RELATED"/>
    <property type="match status" value="1"/>
</dbReference>
<keyword evidence="4" id="KW-0853">WD repeat</keyword>
<comment type="subcellular location">
    <subcellularLocation>
        <location evidence="1">Cytoplasm</location>
        <location evidence="1">Cytoskeleton</location>
    </subcellularLocation>
</comment>
<gene>
    <name evidence="8" type="ORF">QYM36_003510</name>
</gene>
<dbReference type="Proteomes" id="UP001187531">
    <property type="component" value="Unassembled WGS sequence"/>
</dbReference>
<dbReference type="GO" id="GO:0010970">
    <property type="term" value="P:transport along microtubule"/>
    <property type="evidence" value="ECO:0007669"/>
    <property type="project" value="TreeGrafter"/>
</dbReference>
<dbReference type="Pfam" id="PF11540">
    <property type="entry name" value="Dynein_IC2"/>
    <property type="match status" value="1"/>
</dbReference>
<keyword evidence="5" id="KW-0677">Repeat</keyword>
<evidence type="ECO:0000256" key="3">
    <source>
        <dbReference type="ARBA" id="ARBA00022490"/>
    </source>
</evidence>
<keyword evidence="6" id="KW-0206">Cytoskeleton</keyword>
<dbReference type="AlphaFoldDB" id="A0AA88I1J3"/>
<name>A0AA88I1J3_ARTSF</name>
<dbReference type="PANTHER" id="PTHR12442">
    <property type="entry name" value="DYNEIN INTERMEDIATE CHAIN"/>
    <property type="match status" value="1"/>
</dbReference>
<protein>
    <submittedName>
        <fullName evidence="8">Uncharacterized protein</fullName>
    </submittedName>
</protein>
<feature type="compositionally biased region" description="Polar residues" evidence="7">
    <location>
        <begin position="89"/>
        <end position="98"/>
    </location>
</feature>
<dbReference type="GO" id="GO:0045503">
    <property type="term" value="F:dynein light chain binding"/>
    <property type="evidence" value="ECO:0007669"/>
    <property type="project" value="TreeGrafter"/>
</dbReference>
<feature type="compositionally biased region" description="Basic and acidic residues" evidence="7">
    <location>
        <begin position="20"/>
        <end position="38"/>
    </location>
</feature>
<dbReference type="SUPFAM" id="SSF50978">
    <property type="entry name" value="WD40 repeat-like"/>
    <property type="match status" value="1"/>
</dbReference>
<dbReference type="InterPro" id="IPR025956">
    <property type="entry name" value="DYNC1I1/DYNC1I2"/>
</dbReference>
<sequence length="692" mass="76807">MADRKAELEKKKARLQALREEKERKRLERERKEAEDFSSRTTTSLDQNKELDALLSSLGVAPVTDVLNSLTPEASVQGTPDSSLHAHASSPQSVTTVVSRRKKANLVTSVVQTTDVPPKEVVTYAKQTQTTQAGPARDVFDDWWRPRKAHGFDYYDAYNLNPGLEWDDEFPVLTFDDHDEDSSLPPIDGGLGSRANMLPPGILPSGMPQVKEVKPAVTDVEKAKQEPLRQIKELSEEEKQMLVLSEEFQRFFDNSTRVVERALSENVDIFTDYAGGSESEDGLDDKSGYKLSLNRYFCDEKWSKNRCVTCLDWSPQHPELLLAAYHSREDAPHDPDGACLIWNTRFKKTSPEYTFHCQSPVTAATFAKFHPNLVLGGTYSGQLVLWDNRSQKKTPVQRSPLTATTHTHPVYCVSVVGTSNAHSLVSISTDGKLCSWSLDMLASPQETLELHHRQGKSVAATCMTFPQPQVDVNTFIVGSEDGSVYSACRHGSKSGVMELYDGHYGPVTGISSHGASGPLDFSHLFLTSSFDWTVKLWSQKENRPIYSFEDNGDYIYDVAWSPVHPALFATVDGTGRLDLWNLNQDTEVPSASVVIEGSNALNKVSWTQSGLHVTVGDDTGKIWVYDVGENLALPRPDEWSRFATTMQEFRQNQMDMENDKISSTAGSLGYGSLTSLSSMASPPMSLGTSPMR</sequence>
<dbReference type="Gene3D" id="2.130.10.10">
    <property type="entry name" value="YVTN repeat-like/Quinoprotein amine dehydrogenase"/>
    <property type="match status" value="2"/>
</dbReference>
<organism evidence="8 9">
    <name type="scientific">Artemia franciscana</name>
    <name type="common">Brine shrimp</name>
    <name type="synonym">Artemia sanfranciscana</name>
    <dbReference type="NCBI Taxonomy" id="6661"/>
    <lineage>
        <taxon>Eukaryota</taxon>
        <taxon>Metazoa</taxon>
        <taxon>Ecdysozoa</taxon>
        <taxon>Arthropoda</taxon>
        <taxon>Crustacea</taxon>
        <taxon>Branchiopoda</taxon>
        <taxon>Anostraca</taxon>
        <taxon>Artemiidae</taxon>
        <taxon>Artemia</taxon>
    </lineage>
</organism>
<keyword evidence="9" id="KW-1185">Reference proteome</keyword>
<comment type="similarity">
    <text evidence="2">Belongs to the dynein intermediate chain family.</text>
</comment>
<evidence type="ECO:0000256" key="2">
    <source>
        <dbReference type="ARBA" id="ARBA00011059"/>
    </source>
</evidence>
<feature type="compositionally biased region" description="Polar residues" evidence="7">
    <location>
        <begin position="73"/>
        <end position="82"/>
    </location>
</feature>
<evidence type="ECO:0000313" key="8">
    <source>
        <dbReference type="EMBL" id="KAK2721253.1"/>
    </source>
</evidence>
<feature type="region of interest" description="Disordered" evidence="7">
    <location>
        <begin position="73"/>
        <end position="101"/>
    </location>
</feature>
<dbReference type="InterPro" id="IPR015943">
    <property type="entry name" value="WD40/YVTN_repeat-like_dom_sf"/>
</dbReference>
<dbReference type="GO" id="GO:0005868">
    <property type="term" value="C:cytoplasmic dynein complex"/>
    <property type="evidence" value="ECO:0007669"/>
    <property type="project" value="InterPro"/>
</dbReference>